<protein>
    <submittedName>
        <fullName evidence="2">Uncharacterized protein</fullName>
    </submittedName>
</protein>
<keyword evidence="3" id="KW-1185">Reference proteome</keyword>
<feature type="compositionally biased region" description="Polar residues" evidence="1">
    <location>
        <begin position="11"/>
        <end position="22"/>
    </location>
</feature>
<evidence type="ECO:0000313" key="3">
    <source>
        <dbReference type="Proteomes" id="UP000499080"/>
    </source>
</evidence>
<evidence type="ECO:0000256" key="1">
    <source>
        <dbReference type="SAM" id="MobiDB-lite"/>
    </source>
</evidence>
<comment type="caution">
    <text evidence="2">The sequence shown here is derived from an EMBL/GenBank/DDBJ whole genome shotgun (WGS) entry which is preliminary data.</text>
</comment>
<dbReference type="AlphaFoldDB" id="A0A4Y2G939"/>
<name>A0A4Y2G939_ARAVE</name>
<dbReference type="Proteomes" id="UP000499080">
    <property type="component" value="Unassembled WGS sequence"/>
</dbReference>
<proteinExistence type="predicted"/>
<feature type="region of interest" description="Disordered" evidence="1">
    <location>
        <begin position="1"/>
        <end position="22"/>
    </location>
</feature>
<organism evidence="2 3">
    <name type="scientific">Araneus ventricosus</name>
    <name type="common">Orbweaver spider</name>
    <name type="synonym">Epeira ventricosa</name>
    <dbReference type="NCBI Taxonomy" id="182803"/>
    <lineage>
        <taxon>Eukaryota</taxon>
        <taxon>Metazoa</taxon>
        <taxon>Ecdysozoa</taxon>
        <taxon>Arthropoda</taxon>
        <taxon>Chelicerata</taxon>
        <taxon>Arachnida</taxon>
        <taxon>Araneae</taxon>
        <taxon>Araneomorphae</taxon>
        <taxon>Entelegynae</taxon>
        <taxon>Araneoidea</taxon>
        <taxon>Araneidae</taxon>
        <taxon>Araneus</taxon>
    </lineage>
</organism>
<dbReference type="EMBL" id="BGPR01001240">
    <property type="protein sequence ID" value="GBM49118.1"/>
    <property type="molecule type" value="Genomic_DNA"/>
</dbReference>
<accession>A0A4Y2G939</accession>
<sequence>MESGLEPGNLWTRTPNLTTSPTRPDVFSSIVTKTTRVLYCGGSCNFHPCQKTKTTNPAQNDSTISHHKRENIVTSEIYSIPDSHSRRSMTCDSHLQILPLGHRIQRL</sequence>
<gene>
    <name evidence="2" type="ORF">AVEN_77061_1</name>
</gene>
<evidence type="ECO:0000313" key="2">
    <source>
        <dbReference type="EMBL" id="GBM49118.1"/>
    </source>
</evidence>
<reference evidence="2 3" key="1">
    <citation type="journal article" date="2019" name="Sci. Rep.">
        <title>Orb-weaving spider Araneus ventricosus genome elucidates the spidroin gene catalogue.</title>
        <authorList>
            <person name="Kono N."/>
            <person name="Nakamura H."/>
            <person name="Ohtoshi R."/>
            <person name="Moran D.A.P."/>
            <person name="Shinohara A."/>
            <person name="Yoshida Y."/>
            <person name="Fujiwara M."/>
            <person name="Mori M."/>
            <person name="Tomita M."/>
            <person name="Arakawa K."/>
        </authorList>
    </citation>
    <scope>NUCLEOTIDE SEQUENCE [LARGE SCALE GENOMIC DNA]</scope>
</reference>